<reference evidence="8" key="1">
    <citation type="journal article" date="2013" name="Stand. Genomic Sci.">
        <title>Complete genome sequence of the halophilic bacterium Spirochaeta africana type strain (Z-7692(T)) from the alkaline Lake Magadi in the East African Rift.</title>
        <authorList>
            <person name="Liolos K."/>
            <person name="Abt B."/>
            <person name="Scheuner C."/>
            <person name="Teshima H."/>
            <person name="Held B."/>
            <person name="Lapidus A."/>
            <person name="Nolan M."/>
            <person name="Lucas S."/>
            <person name="Deshpande S."/>
            <person name="Cheng J.F."/>
            <person name="Tapia R."/>
            <person name="Goodwin L.A."/>
            <person name="Pitluck S."/>
            <person name="Pagani I."/>
            <person name="Ivanova N."/>
            <person name="Mavromatis K."/>
            <person name="Mikhailova N."/>
            <person name="Huntemann M."/>
            <person name="Pati A."/>
            <person name="Chen A."/>
            <person name="Palaniappan K."/>
            <person name="Land M."/>
            <person name="Rohde M."/>
            <person name="Tindall B.J."/>
            <person name="Detter J.C."/>
            <person name="Goker M."/>
            <person name="Bristow J."/>
            <person name="Eisen J.A."/>
            <person name="Markowitz V."/>
            <person name="Hugenholtz P."/>
            <person name="Woyke T."/>
            <person name="Klenk H.P."/>
            <person name="Kyrpides N.C."/>
        </authorList>
    </citation>
    <scope>NUCLEOTIDE SEQUENCE</scope>
    <source>
        <strain evidence="8">ATCC 700263 / DSM 8902 / Z-7692</strain>
    </source>
</reference>
<dbReference type="AlphaFoldDB" id="H9UK80"/>
<dbReference type="Gene3D" id="1.10.155.10">
    <property type="entry name" value="Chemotaxis receptor methyltransferase CheR, N-terminal domain"/>
    <property type="match status" value="1"/>
</dbReference>
<dbReference type="EMBL" id="CP003282">
    <property type="protein sequence ID" value="AFG37923.1"/>
    <property type="molecule type" value="Genomic_DNA"/>
</dbReference>
<dbReference type="PANTHER" id="PTHR24422:SF26">
    <property type="entry name" value="CHEMOTAXIS PROTEIN METHYLTRANSFERASE"/>
    <property type="match status" value="1"/>
</dbReference>
<dbReference type="InterPro" id="IPR026024">
    <property type="entry name" value="Chemotaxis_MeTrfase_CheR"/>
</dbReference>
<dbReference type="eggNOG" id="COG1352">
    <property type="taxonomic scope" value="Bacteria"/>
</dbReference>
<protein>
    <recommendedName>
        <fullName evidence="2">protein-glutamate O-methyltransferase</fullName>
        <ecNumber evidence="2">2.1.1.80</ecNumber>
    </recommendedName>
</protein>
<sequence length="290" mass="33667">MTHNDIERTTAGGPPRLAEKEFQVFQKYIEGQIGIKMPPAKRVMLESRLLKRLRVLGIGSFGEYLEIVFDPASAQTELVHMIDAVTTNKTDFFRENEHFRYLSSILLPERLRIDEWGRDNMLKVWSCASSSGEEVYSLAMTLEEFARNNSPYTYRILGTDISTRMLERCRAAVYPAERIEPVPESLRKRYLLRSKDRTAGLVKIRPELRSRVQFHRVNLMDGDFGIRDTFQIIFCRNVIIYFDRERQVQLMHKLHAQLAPGGYLFLGHSETLAGMDVPFRTVAPTVYRKE</sequence>
<evidence type="ECO:0000256" key="5">
    <source>
        <dbReference type="ARBA" id="ARBA00022691"/>
    </source>
</evidence>
<gene>
    <name evidence="7" type="ordered locus">Spiaf_1868</name>
</gene>
<dbReference type="PIRSF" id="PIRSF000410">
    <property type="entry name" value="CheR"/>
    <property type="match status" value="1"/>
</dbReference>
<evidence type="ECO:0000256" key="1">
    <source>
        <dbReference type="ARBA" id="ARBA00001541"/>
    </source>
</evidence>
<accession>H9UK80</accession>
<keyword evidence="5" id="KW-0949">S-adenosyl-L-methionine</keyword>
<dbReference type="PROSITE" id="PS50123">
    <property type="entry name" value="CHER"/>
    <property type="match status" value="1"/>
</dbReference>
<keyword evidence="4" id="KW-0808">Transferase</keyword>
<dbReference type="GO" id="GO:0032259">
    <property type="term" value="P:methylation"/>
    <property type="evidence" value="ECO:0007669"/>
    <property type="project" value="UniProtKB-KW"/>
</dbReference>
<evidence type="ECO:0000256" key="2">
    <source>
        <dbReference type="ARBA" id="ARBA00012534"/>
    </source>
</evidence>
<dbReference type="Proteomes" id="UP000007383">
    <property type="component" value="Chromosome"/>
</dbReference>
<evidence type="ECO:0000313" key="8">
    <source>
        <dbReference type="Proteomes" id="UP000007383"/>
    </source>
</evidence>
<dbReference type="Pfam" id="PF01739">
    <property type="entry name" value="CheR"/>
    <property type="match status" value="1"/>
</dbReference>
<proteinExistence type="predicted"/>
<comment type="catalytic activity">
    <reaction evidence="1">
        <text>L-glutamyl-[protein] + S-adenosyl-L-methionine = [protein]-L-glutamate 5-O-methyl ester + S-adenosyl-L-homocysteine</text>
        <dbReference type="Rhea" id="RHEA:24452"/>
        <dbReference type="Rhea" id="RHEA-COMP:10208"/>
        <dbReference type="Rhea" id="RHEA-COMP:10311"/>
        <dbReference type="ChEBI" id="CHEBI:29973"/>
        <dbReference type="ChEBI" id="CHEBI:57856"/>
        <dbReference type="ChEBI" id="CHEBI:59789"/>
        <dbReference type="ChEBI" id="CHEBI:82795"/>
        <dbReference type="EC" id="2.1.1.80"/>
    </reaction>
</comment>
<dbReference type="HOGENOM" id="CLU_025854_0_0_12"/>
<dbReference type="EC" id="2.1.1.80" evidence="2"/>
<dbReference type="InterPro" id="IPR000780">
    <property type="entry name" value="CheR_MeTrfase"/>
</dbReference>
<dbReference type="GO" id="GO:0008983">
    <property type="term" value="F:protein-glutamate O-methyltransferase activity"/>
    <property type="evidence" value="ECO:0007669"/>
    <property type="project" value="UniProtKB-EC"/>
</dbReference>
<dbReference type="InterPro" id="IPR022642">
    <property type="entry name" value="CheR_C"/>
</dbReference>
<keyword evidence="3 7" id="KW-0489">Methyltransferase</keyword>
<dbReference type="InterPro" id="IPR050903">
    <property type="entry name" value="Bact_Chemotaxis_MeTrfase"/>
</dbReference>
<evidence type="ECO:0000313" key="7">
    <source>
        <dbReference type="EMBL" id="AFG37923.1"/>
    </source>
</evidence>
<evidence type="ECO:0000256" key="4">
    <source>
        <dbReference type="ARBA" id="ARBA00022679"/>
    </source>
</evidence>
<dbReference type="CDD" id="cd02440">
    <property type="entry name" value="AdoMet_MTases"/>
    <property type="match status" value="1"/>
</dbReference>
<dbReference type="Gene3D" id="3.40.50.150">
    <property type="entry name" value="Vaccinia Virus protein VP39"/>
    <property type="match status" value="1"/>
</dbReference>
<dbReference type="Pfam" id="PF03705">
    <property type="entry name" value="CheR_N"/>
    <property type="match status" value="1"/>
</dbReference>
<evidence type="ECO:0000259" key="6">
    <source>
        <dbReference type="PROSITE" id="PS50123"/>
    </source>
</evidence>
<dbReference type="STRING" id="889378.Spiaf_1868"/>
<dbReference type="SUPFAM" id="SSF47757">
    <property type="entry name" value="Chemotaxis receptor methyltransferase CheR, N-terminal domain"/>
    <property type="match status" value="1"/>
</dbReference>
<dbReference type="PATRIC" id="fig|889378.3.peg.1857"/>
<dbReference type="KEGG" id="sfc:Spiaf_1868"/>
<name>H9UK80_SPIAZ</name>
<dbReference type="InterPro" id="IPR036804">
    <property type="entry name" value="CheR_N_sf"/>
</dbReference>
<evidence type="ECO:0000256" key="3">
    <source>
        <dbReference type="ARBA" id="ARBA00022603"/>
    </source>
</evidence>
<dbReference type="InterPro" id="IPR029063">
    <property type="entry name" value="SAM-dependent_MTases_sf"/>
</dbReference>
<dbReference type="PANTHER" id="PTHR24422">
    <property type="entry name" value="CHEMOTAXIS PROTEIN METHYLTRANSFERASE"/>
    <property type="match status" value="1"/>
</dbReference>
<dbReference type="InterPro" id="IPR022641">
    <property type="entry name" value="CheR_N"/>
</dbReference>
<organism evidence="7 8">
    <name type="scientific">Spirochaeta africana (strain ATCC 700263 / DSM 8902 / Z-7692)</name>
    <dbReference type="NCBI Taxonomy" id="889378"/>
    <lineage>
        <taxon>Bacteria</taxon>
        <taxon>Pseudomonadati</taxon>
        <taxon>Spirochaetota</taxon>
        <taxon>Spirochaetia</taxon>
        <taxon>Spirochaetales</taxon>
        <taxon>Spirochaetaceae</taxon>
        <taxon>Spirochaeta</taxon>
    </lineage>
</organism>
<dbReference type="PRINTS" id="PR00996">
    <property type="entry name" value="CHERMTFRASE"/>
</dbReference>
<keyword evidence="8" id="KW-1185">Reference proteome</keyword>
<dbReference type="RefSeq" id="WP_014455906.1">
    <property type="nucleotide sequence ID" value="NC_017098.1"/>
</dbReference>
<feature type="domain" description="CheR-type methyltransferase" evidence="6">
    <location>
        <begin position="10"/>
        <end position="290"/>
    </location>
</feature>
<dbReference type="SUPFAM" id="SSF53335">
    <property type="entry name" value="S-adenosyl-L-methionine-dependent methyltransferases"/>
    <property type="match status" value="1"/>
</dbReference>
<dbReference type="SMART" id="SM00138">
    <property type="entry name" value="MeTrc"/>
    <property type="match status" value="1"/>
</dbReference>